<dbReference type="Proteomes" id="UP000825935">
    <property type="component" value="Chromosome 3"/>
</dbReference>
<dbReference type="PANTHER" id="PTHR46695">
    <property type="entry name" value="ZINC FINGER CCCH DOMAIN-CONTAINING PROTEIN 44-RELATED"/>
    <property type="match status" value="1"/>
</dbReference>
<keyword evidence="4" id="KW-0238">DNA-binding</keyword>
<feature type="compositionally biased region" description="Basic and acidic residues" evidence="6">
    <location>
        <begin position="277"/>
        <end position="289"/>
    </location>
</feature>
<dbReference type="Pfam" id="PF02201">
    <property type="entry name" value="SWIB"/>
    <property type="match status" value="1"/>
</dbReference>
<evidence type="ECO:0000256" key="6">
    <source>
        <dbReference type="SAM" id="MobiDB-lite"/>
    </source>
</evidence>
<feature type="region of interest" description="Disordered" evidence="6">
    <location>
        <begin position="898"/>
        <end position="933"/>
    </location>
</feature>
<dbReference type="InterPro" id="IPR000571">
    <property type="entry name" value="Znf_CCCH"/>
</dbReference>
<dbReference type="InterPro" id="IPR058668">
    <property type="entry name" value="NERD_dom"/>
</dbReference>
<evidence type="ECO:0000259" key="10">
    <source>
        <dbReference type="PROSITE" id="PS51925"/>
    </source>
</evidence>
<dbReference type="GO" id="GO:0008270">
    <property type="term" value="F:zinc ion binding"/>
    <property type="evidence" value="ECO:0007669"/>
    <property type="project" value="UniProtKB-KW"/>
</dbReference>
<feature type="region of interest" description="Disordered" evidence="6">
    <location>
        <begin position="950"/>
        <end position="1003"/>
    </location>
</feature>
<protein>
    <recommendedName>
        <fullName evidence="13">Zinc finger CCCH domain-containing protein 44</fullName>
    </recommendedName>
</protein>
<dbReference type="FunFam" id="3.30.40.10:FF:000303">
    <property type="entry name" value="Zinc finger CCCH domain-containing protein 19"/>
    <property type="match status" value="1"/>
</dbReference>
<gene>
    <name evidence="11" type="ORF">KP509_03G088800</name>
</gene>
<dbReference type="PROSITE" id="PS51360">
    <property type="entry name" value="PLUS3"/>
    <property type="match status" value="1"/>
</dbReference>
<feature type="region of interest" description="Disordered" evidence="6">
    <location>
        <begin position="687"/>
        <end position="729"/>
    </location>
</feature>
<feature type="domain" description="DM2" evidence="10">
    <location>
        <begin position="301"/>
        <end position="383"/>
    </location>
</feature>
<proteinExistence type="predicted"/>
<dbReference type="Gene3D" id="3.30.40.10">
    <property type="entry name" value="Zinc/RING finger domain, C3HC4 (zinc finger)"/>
    <property type="match status" value="1"/>
</dbReference>
<dbReference type="Gene3D" id="3.90.70.200">
    <property type="entry name" value="Plus-3 domain"/>
    <property type="match status" value="1"/>
</dbReference>
<dbReference type="Pfam" id="PF02213">
    <property type="entry name" value="GYF"/>
    <property type="match status" value="1"/>
</dbReference>
<feature type="compositionally biased region" description="Basic and acidic residues" evidence="6">
    <location>
        <begin position="1175"/>
        <end position="1187"/>
    </location>
</feature>
<evidence type="ECO:0000313" key="11">
    <source>
        <dbReference type="EMBL" id="KAH7442442.1"/>
    </source>
</evidence>
<dbReference type="Gene3D" id="1.10.245.10">
    <property type="entry name" value="SWIB/MDM2 domain"/>
    <property type="match status" value="1"/>
</dbReference>
<dbReference type="EMBL" id="CM035408">
    <property type="protein sequence ID" value="KAH7442442.1"/>
    <property type="molecule type" value="Genomic_DNA"/>
</dbReference>
<dbReference type="SUPFAM" id="SSF57903">
    <property type="entry name" value="FYVE/PHD zinc finger"/>
    <property type="match status" value="1"/>
</dbReference>
<dbReference type="InterPro" id="IPR036128">
    <property type="entry name" value="Plus3-like_sf"/>
</dbReference>
<feature type="zinc finger region" description="C3H1-type" evidence="5">
    <location>
        <begin position="1236"/>
        <end position="1260"/>
    </location>
</feature>
<keyword evidence="3 5" id="KW-0862">Zinc</keyword>
<dbReference type="SMART" id="SM00444">
    <property type="entry name" value="GYF"/>
    <property type="match status" value="1"/>
</dbReference>
<evidence type="ECO:0000256" key="5">
    <source>
        <dbReference type="PROSITE-ProRule" id="PRU00723"/>
    </source>
</evidence>
<keyword evidence="2 5" id="KW-0863">Zinc-finger</keyword>
<dbReference type="InterPro" id="IPR013083">
    <property type="entry name" value="Znf_RING/FYVE/PHD"/>
</dbReference>
<feature type="region of interest" description="Disordered" evidence="6">
    <location>
        <begin position="814"/>
        <end position="838"/>
    </location>
</feature>
<dbReference type="AlphaFoldDB" id="A0A8T2V4V7"/>
<evidence type="ECO:0000313" key="12">
    <source>
        <dbReference type="Proteomes" id="UP000825935"/>
    </source>
</evidence>
<dbReference type="OrthoDB" id="6415790at2759"/>
<keyword evidence="1 5" id="KW-0479">Metal-binding</keyword>
<dbReference type="SUPFAM" id="SSF55277">
    <property type="entry name" value="GYF domain"/>
    <property type="match status" value="1"/>
</dbReference>
<dbReference type="InterPro" id="IPR011011">
    <property type="entry name" value="Znf_FYVE_PHD"/>
</dbReference>
<feature type="domain" description="C3H1-type" evidence="7">
    <location>
        <begin position="1236"/>
        <end position="1260"/>
    </location>
</feature>
<dbReference type="CDD" id="cd15568">
    <property type="entry name" value="PHD5_NSD"/>
    <property type="match status" value="1"/>
</dbReference>
<dbReference type="Pfam" id="PF25980">
    <property type="entry name" value="NERD_plant"/>
    <property type="match status" value="1"/>
</dbReference>
<reference evidence="11" key="1">
    <citation type="submission" date="2021-08" db="EMBL/GenBank/DDBJ databases">
        <title>WGS assembly of Ceratopteris richardii.</title>
        <authorList>
            <person name="Marchant D.B."/>
            <person name="Chen G."/>
            <person name="Jenkins J."/>
            <person name="Shu S."/>
            <person name="Leebens-Mack J."/>
            <person name="Grimwood J."/>
            <person name="Schmutz J."/>
            <person name="Soltis P."/>
            <person name="Soltis D."/>
            <person name="Chen Z.-H."/>
        </authorList>
    </citation>
    <scope>NUCLEOTIDE SEQUENCE</scope>
    <source>
        <strain evidence="11">Whitten #5841</strain>
        <tissue evidence="11">Leaf</tissue>
    </source>
</reference>
<dbReference type="InterPro" id="IPR003121">
    <property type="entry name" value="SWIB_MDM2_domain"/>
</dbReference>
<evidence type="ECO:0000256" key="4">
    <source>
        <dbReference type="ARBA" id="ARBA00023125"/>
    </source>
</evidence>
<dbReference type="SMART" id="SM00249">
    <property type="entry name" value="PHD"/>
    <property type="match status" value="1"/>
</dbReference>
<feature type="compositionally biased region" description="Basic and acidic residues" evidence="6">
    <location>
        <begin position="687"/>
        <end position="698"/>
    </location>
</feature>
<dbReference type="InterPro" id="IPR036885">
    <property type="entry name" value="SWIB_MDM2_dom_sf"/>
</dbReference>
<dbReference type="Pfam" id="PF03126">
    <property type="entry name" value="Plus-3"/>
    <property type="match status" value="1"/>
</dbReference>
<feature type="compositionally biased region" description="Polar residues" evidence="6">
    <location>
        <begin position="1026"/>
        <end position="1040"/>
    </location>
</feature>
<organism evidence="11 12">
    <name type="scientific">Ceratopteris richardii</name>
    <name type="common">Triangle waterfern</name>
    <dbReference type="NCBI Taxonomy" id="49495"/>
    <lineage>
        <taxon>Eukaryota</taxon>
        <taxon>Viridiplantae</taxon>
        <taxon>Streptophyta</taxon>
        <taxon>Embryophyta</taxon>
        <taxon>Tracheophyta</taxon>
        <taxon>Polypodiopsida</taxon>
        <taxon>Polypodiidae</taxon>
        <taxon>Polypodiales</taxon>
        <taxon>Pteridineae</taxon>
        <taxon>Pteridaceae</taxon>
        <taxon>Parkerioideae</taxon>
        <taxon>Ceratopteris</taxon>
    </lineage>
</organism>
<dbReference type="InterPro" id="IPR035445">
    <property type="entry name" value="GYF-like_dom_sf"/>
</dbReference>
<dbReference type="CDD" id="cd10567">
    <property type="entry name" value="SWIB-MDM2_like"/>
    <property type="match status" value="1"/>
</dbReference>
<feature type="region of interest" description="Disordered" evidence="6">
    <location>
        <begin position="1019"/>
        <end position="1043"/>
    </location>
</feature>
<keyword evidence="12" id="KW-1185">Reference proteome</keyword>
<feature type="compositionally biased region" description="Basic and acidic residues" evidence="6">
    <location>
        <begin position="899"/>
        <end position="929"/>
    </location>
</feature>
<feature type="domain" description="GYF" evidence="8">
    <location>
        <begin position="1054"/>
        <end position="1108"/>
    </location>
</feature>
<dbReference type="PANTHER" id="PTHR46695:SF5">
    <property type="entry name" value="RNA POLYMERASE-ASSOCIATED PROTEIN RTF1 HOMOLOG"/>
    <property type="match status" value="1"/>
</dbReference>
<evidence type="ECO:0000256" key="1">
    <source>
        <dbReference type="ARBA" id="ARBA00022723"/>
    </source>
</evidence>
<evidence type="ECO:0008006" key="13">
    <source>
        <dbReference type="Google" id="ProtNLM"/>
    </source>
</evidence>
<dbReference type="GO" id="GO:0003677">
    <property type="term" value="F:DNA binding"/>
    <property type="evidence" value="ECO:0007669"/>
    <property type="project" value="UniProtKB-KW"/>
</dbReference>
<evidence type="ECO:0000259" key="7">
    <source>
        <dbReference type="PROSITE" id="PS50103"/>
    </source>
</evidence>
<evidence type="ECO:0000259" key="8">
    <source>
        <dbReference type="PROSITE" id="PS50829"/>
    </source>
</evidence>
<dbReference type="InterPro" id="IPR001965">
    <property type="entry name" value="Znf_PHD"/>
</dbReference>
<comment type="caution">
    <text evidence="11">The sequence shown here is derived from an EMBL/GenBank/DDBJ whole genome shotgun (WGS) entry which is preliminary data.</text>
</comment>
<dbReference type="InterPro" id="IPR004343">
    <property type="entry name" value="Plus-3_dom"/>
</dbReference>
<feature type="region of interest" description="Disordered" evidence="6">
    <location>
        <begin position="240"/>
        <end position="289"/>
    </location>
</feature>
<dbReference type="SUPFAM" id="SSF159042">
    <property type="entry name" value="Plus3-like"/>
    <property type="match status" value="1"/>
</dbReference>
<dbReference type="Gene3D" id="3.30.1490.40">
    <property type="match status" value="1"/>
</dbReference>
<dbReference type="SUPFAM" id="SSF90229">
    <property type="entry name" value="CCCH zinc finger"/>
    <property type="match status" value="1"/>
</dbReference>
<feature type="domain" description="Plus3" evidence="9">
    <location>
        <begin position="431"/>
        <end position="564"/>
    </location>
</feature>
<evidence type="ECO:0000256" key="3">
    <source>
        <dbReference type="ARBA" id="ARBA00022833"/>
    </source>
</evidence>
<dbReference type="PROSITE" id="PS51925">
    <property type="entry name" value="SWIB_MDM2"/>
    <property type="match status" value="1"/>
</dbReference>
<sequence length="1260" mass="142611">MDLESVDGEDAANLLVSLHENGGNNWDLEIESHSTEKMQAKLKCSSNGNNVEQKERKRGQKLGIKDHAVQEEEDVCFVCLDGGKLILCDKRTCPKAYHMKCTGRDREYFRKEGQWFCGWHICECSRPANIQCYTCPKAYCNGCIKEADFVCVRRAQGLCESCYELVHMIEHNSSVDSDGAVVDFDNEETYEYFFKAYWKDLKEKLSLTWSEIDTAKRAKDNGQPFNQSIQEDKLMAARRSQRLKRKRVPISTVQDDSSISDEGKENISDYEEERQEDEGKVFAHHDDEESLSKSRKGRQKICKFSCWASKELEDFLCYIKEDSKQPLSLLSINKIVLDYIEENKLHSGHSGQIRCDERLQRLFGKKNITKSKIPELLKMHVASKLSYSKSEEDFINCWAGLDADKGQKHSKSRKKLDKSSQPELDPSSYAAINVENISLIYLKRSLLEVLLQGPNFESKVTGTFVRIRVPSMPNTSDTCYRLVQVVGVKQALDPCQSNGRPAYVLLEILNLHKREEITVDLVSSQNFTEEECQRLRQSIRCGLLKAITVGELQEKAEVLREVKVKEWFDAELVRLTHLRDRASEKGHRKELRECVEKLKALNSLSAKEKELQAPIVISADLSMEPGYESDNSNKKTEGTGNILEAQSSKVHQKISADDTNCTSIGWMEELGSTKAFEVEESVPSKKSDGWEVSKREGGFKGSTCNDGWGSDGDGWGRDGDGWGSDDDGWARKKGKIVETEEGICNPASDLKWDKDASSGKQSAGVTQMGKMEHLEVDDCMKNHELDKLESNADNGLKNHSKGPNDCWGRIQVGDEDRIRQSNGSSIKEDGWGGNTHCNNKDGISRGAFGVEDFDDGWGGDFGSTNPDEPWGVSCGNVQGHASRCNTLKDDIWGGKLRMHRNDAGRGNETGVHKNDEDRDGKFGVHRNDDGWGQSRIVHRKDNYFRYPDETEKESQWEGSGNGRGSNSWWSKSAGKRDHGERACNANDVDQSNSRKRIHPSRGSREGFYVDLRPHFSEREGFERTTLAENRSSSPDVSGRSQMDGAKMSTFDEKEKIWFYQDPTKTIQGPFSMEQLRKWEKTKLFPADLKIWREADGQDASVLLTDVLLKRLGSDLPPGFAHFAHKQHVPKVNGWLASEDIRSARPSGCSRSWSDARDGGGRHKWVEDDCIRERGHTNDYRGTTESRSRGTQGSVRFSSGDDDRDSCRRFSQDIRHEGHTHRYSSHRGNDGIIKLMSKKDIPCRYFIKGICKKGGDCEFRH</sequence>
<dbReference type="SMART" id="SM00719">
    <property type="entry name" value="Plus3"/>
    <property type="match status" value="1"/>
</dbReference>
<dbReference type="PROSITE" id="PS50829">
    <property type="entry name" value="GYF"/>
    <property type="match status" value="1"/>
</dbReference>
<accession>A0A8T2V4V7</accession>
<dbReference type="PROSITE" id="PS50103">
    <property type="entry name" value="ZF_C3H1"/>
    <property type="match status" value="1"/>
</dbReference>
<name>A0A8T2V4V7_CERRI</name>
<dbReference type="InterPro" id="IPR036855">
    <property type="entry name" value="Znf_CCCH_sf"/>
</dbReference>
<dbReference type="SUPFAM" id="SSF47592">
    <property type="entry name" value="SWIB/MDM2 domain"/>
    <property type="match status" value="1"/>
</dbReference>
<feature type="region of interest" description="Disordered" evidence="6">
    <location>
        <begin position="1175"/>
        <end position="1206"/>
    </location>
</feature>
<evidence type="ECO:0000259" key="9">
    <source>
        <dbReference type="PROSITE" id="PS51360"/>
    </source>
</evidence>
<evidence type="ECO:0000256" key="2">
    <source>
        <dbReference type="ARBA" id="ARBA00022771"/>
    </source>
</evidence>
<dbReference type="InterPro" id="IPR003169">
    <property type="entry name" value="GYF"/>
</dbReference>